<dbReference type="GO" id="GO:0006780">
    <property type="term" value="P:uroporphyrinogen III biosynthetic process"/>
    <property type="evidence" value="ECO:0007669"/>
    <property type="project" value="InterPro"/>
</dbReference>
<dbReference type="CDD" id="cd06578">
    <property type="entry name" value="HemD"/>
    <property type="match status" value="1"/>
</dbReference>
<evidence type="ECO:0000313" key="3">
    <source>
        <dbReference type="Proteomes" id="UP000179524"/>
    </source>
</evidence>
<dbReference type="OrthoDB" id="9775656at2"/>
<dbReference type="PANTHER" id="PTHR40082:SF1">
    <property type="entry name" value="BLR5956 PROTEIN"/>
    <property type="match status" value="1"/>
</dbReference>
<dbReference type="AlphaFoldDB" id="A0A1S2LW81"/>
<dbReference type="InterPro" id="IPR003754">
    <property type="entry name" value="4pyrrol_synth_uPrphyn_synth"/>
</dbReference>
<dbReference type="Pfam" id="PF02602">
    <property type="entry name" value="HEM4"/>
    <property type="match status" value="1"/>
</dbReference>
<protein>
    <submittedName>
        <fullName evidence="2">Uroporphyrinogen-III synthase</fullName>
    </submittedName>
</protein>
<dbReference type="Gene3D" id="3.40.50.10090">
    <property type="match status" value="2"/>
</dbReference>
<dbReference type="SUPFAM" id="SSF69618">
    <property type="entry name" value="HemD-like"/>
    <property type="match status" value="1"/>
</dbReference>
<dbReference type="Proteomes" id="UP000179524">
    <property type="component" value="Unassembled WGS sequence"/>
</dbReference>
<dbReference type="PANTHER" id="PTHR40082">
    <property type="entry name" value="BLR5956 PROTEIN"/>
    <property type="match status" value="1"/>
</dbReference>
<sequence>MSLTGKKVVIAGSRKLEEMSLLVEKQGGVPLIRSLQGTVFLAEKQVEPTLQKLVQEGCDVIIFTTGIGIETLIDISDKIGIKEQFLNLVKTVDVASRGYKSFAALKKLGVHLVAVDEDGTTDGLIRALQNYNFSGKKVAVQLHGDLAPRLIQFLEDHGATVQQILPYQHTLPKQETVELLCKELQDQEVDAVCFTTAIQVRSLFQYAREYNLNDLVVHAFQNHVLAVAVGKITAEALREEGINNYLSPDRERMGAMIMELAQFYKNKLI</sequence>
<dbReference type="InterPro" id="IPR036108">
    <property type="entry name" value="4pyrrol_syn_uPrphyn_synt_sf"/>
</dbReference>
<dbReference type="InterPro" id="IPR039793">
    <property type="entry name" value="UROS/Hem4"/>
</dbReference>
<dbReference type="EMBL" id="MLQR01000003">
    <property type="protein sequence ID" value="OIJ16802.1"/>
    <property type="molecule type" value="Genomic_DNA"/>
</dbReference>
<dbReference type="RefSeq" id="WP_071308493.1">
    <property type="nucleotide sequence ID" value="NZ_MLQR01000003.1"/>
</dbReference>
<reference evidence="2 3" key="1">
    <citation type="submission" date="2016-10" db="EMBL/GenBank/DDBJ databases">
        <title>Draft genome sequences of four alkaliphilic bacteria belonging to the Anaerobacillus genus.</title>
        <authorList>
            <person name="Bassil N.M."/>
            <person name="Lloyd J.R."/>
        </authorList>
    </citation>
    <scope>NUCLEOTIDE SEQUENCE [LARGE SCALE GENOMIC DNA]</scope>
    <source>
        <strain evidence="2 3">DSM 18345</strain>
    </source>
</reference>
<evidence type="ECO:0000313" key="2">
    <source>
        <dbReference type="EMBL" id="OIJ16802.1"/>
    </source>
</evidence>
<dbReference type="NCBIfam" id="NF004584">
    <property type="entry name" value="PRK05928.2-1"/>
    <property type="match status" value="1"/>
</dbReference>
<dbReference type="GO" id="GO:0004852">
    <property type="term" value="F:uroporphyrinogen-III synthase activity"/>
    <property type="evidence" value="ECO:0007669"/>
    <property type="project" value="InterPro"/>
</dbReference>
<comment type="caution">
    <text evidence="2">The sequence shown here is derived from an EMBL/GenBank/DDBJ whole genome shotgun (WGS) entry which is preliminary data.</text>
</comment>
<feature type="domain" description="Tetrapyrrole biosynthesis uroporphyrinogen III synthase" evidence="1">
    <location>
        <begin position="18"/>
        <end position="257"/>
    </location>
</feature>
<evidence type="ECO:0000259" key="1">
    <source>
        <dbReference type="Pfam" id="PF02602"/>
    </source>
</evidence>
<name>A0A1S2LW81_9BACI</name>
<gene>
    <name evidence="2" type="ORF">BKP37_04530</name>
</gene>
<organism evidence="2 3">
    <name type="scientific">Anaerobacillus alkalilacustris</name>
    <dbReference type="NCBI Taxonomy" id="393763"/>
    <lineage>
        <taxon>Bacteria</taxon>
        <taxon>Bacillati</taxon>
        <taxon>Bacillota</taxon>
        <taxon>Bacilli</taxon>
        <taxon>Bacillales</taxon>
        <taxon>Bacillaceae</taxon>
        <taxon>Anaerobacillus</taxon>
    </lineage>
</organism>
<accession>A0A1S2LW81</accession>
<proteinExistence type="predicted"/>
<keyword evidence="3" id="KW-1185">Reference proteome</keyword>